<feature type="compositionally biased region" description="Basic and acidic residues" evidence="1">
    <location>
        <begin position="104"/>
        <end position="113"/>
    </location>
</feature>
<dbReference type="AlphaFoldDB" id="A0A3N0Z1I6"/>
<name>A0A3N0Z1I6_ANAGA</name>
<gene>
    <name evidence="2" type="ORF">DPX16_6624</name>
</gene>
<keyword evidence="3" id="KW-1185">Reference proteome</keyword>
<evidence type="ECO:0000256" key="1">
    <source>
        <dbReference type="SAM" id="MobiDB-lite"/>
    </source>
</evidence>
<proteinExistence type="predicted"/>
<feature type="region of interest" description="Disordered" evidence="1">
    <location>
        <begin position="76"/>
        <end position="116"/>
    </location>
</feature>
<protein>
    <submittedName>
        <fullName evidence="2">Uncharacterized protein</fullName>
    </submittedName>
</protein>
<accession>A0A3N0Z1I6</accession>
<reference evidence="2 3" key="1">
    <citation type="submission" date="2018-10" db="EMBL/GenBank/DDBJ databases">
        <title>Genome assembly for a Yunnan-Guizhou Plateau 3E fish, Anabarilius grahami (Regan), and its evolutionary and genetic applications.</title>
        <authorList>
            <person name="Jiang W."/>
        </authorList>
    </citation>
    <scope>NUCLEOTIDE SEQUENCE [LARGE SCALE GENOMIC DNA]</scope>
    <source>
        <strain evidence="2">AG-KIZ</strain>
        <tissue evidence="2">Muscle</tissue>
    </source>
</reference>
<comment type="caution">
    <text evidence="2">The sequence shown here is derived from an EMBL/GenBank/DDBJ whole genome shotgun (WGS) entry which is preliminary data.</text>
</comment>
<evidence type="ECO:0000313" key="2">
    <source>
        <dbReference type="EMBL" id="ROL52395.1"/>
    </source>
</evidence>
<feature type="compositionally biased region" description="Basic and acidic residues" evidence="1">
    <location>
        <begin position="76"/>
        <end position="95"/>
    </location>
</feature>
<organism evidence="2 3">
    <name type="scientific">Anabarilius grahami</name>
    <name type="common">Kanglang fish</name>
    <name type="synonym">Barilius grahami</name>
    <dbReference type="NCBI Taxonomy" id="495550"/>
    <lineage>
        <taxon>Eukaryota</taxon>
        <taxon>Metazoa</taxon>
        <taxon>Chordata</taxon>
        <taxon>Craniata</taxon>
        <taxon>Vertebrata</taxon>
        <taxon>Euteleostomi</taxon>
        <taxon>Actinopterygii</taxon>
        <taxon>Neopterygii</taxon>
        <taxon>Teleostei</taxon>
        <taxon>Ostariophysi</taxon>
        <taxon>Cypriniformes</taxon>
        <taxon>Xenocyprididae</taxon>
        <taxon>Xenocypridinae</taxon>
        <taxon>Xenocypridinae incertae sedis</taxon>
        <taxon>Anabarilius</taxon>
    </lineage>
</organism>
<evidence type="ECO:0000313" key="3">
    <source>
        <dbReference type="Proteomes" id="UP000281406"/>
    </source>
</evidence>
<dbReference type="EMBL" id="RJVU01016178">
    <property type="protein sequence ID" value="ROL52395.1"/>
    <property type="molecule type" value="Genomic_DNA"/>
</dbReference>
<dbReference type="Proteomes" id="UP000281406">
    <property type="component" value="Unassembled WGS sequence"/>
</dbReference>
<sequence length="193" mass="21271">MRASTINVDCWEDMASNHIAWQENVRKGLTIAEEKKETSEKLVPLALALPLTTLEDLRSMVEPLKLWTRAEPGEWKTEAESVRLESGDNNKDKGMENQSNITLSEDHGGDGGHRKPKTFSCSVVVPRAGRPFPGRPHVGLHPASMPNALPGLLFYHTSLSELSMARLTVNSPKDFAAFMEWVTSPTPALPATN</sequence>